<evidence type="ECO:0000259" key="1">
    <source>
        <dbReference type="Pfam" id="PF13524"/>
    </source>
</evidence>
<dbReference type="Pfam" id="PF13524">
    <property type="entry name" value="Glyco_trans_1_2"/>
    <property type="match status" value="1"/>
</dbReference>
<dbReference type="Proteomes" id="UP000250079">
    <property type="component" value="Chromosome"/>
</dbReference>
<accession>A0A2Z2NKH8</accession>
<dbReference type="AlphaFoldDB" id="A0A2Z2NKH8"/>
<evidence type="ECO:0000313" key="3">
    <source>
        <dbReference type="Proteomes" id="UP000250079"/>
    </source>
</evidence>
<dbReference type="OrthoDB" id="7593532at2"/>
<reference evidence="2 3" key="1">
    <citation type="submission" date="2016-12" db="EMBL/GenBank/DDBJ databases">
        <authorList>
            <person name="Song W.-J."/>
            <person name="Kurnit D.M."/>
        </authorList>
    </citation>
    <scope>NUCLEOTIDE SEQUENCE [LARGE SCALE GENOMIC DNA]</scope>
    <source>
        <strain evidence="2 3">IMCC3135</strain>
    </source>
</reference>
<dbReference type="RefSeq" id="WP_088917086.1">
    <property type="nucleotide sequence ID" value="NZ_CP018632.1"/>
</dbReference>
<evidence type="ECO:0000313" key="2">
    <source>
        <dbReference type="EMBL" id="ASJ71679.1"/>
    </source>
</evidence>
<gene>
    <name evidence="2" type="ORF">IMCC3135_07880</name>
</gene>
<organism evidence="2 3">
    <name type="scientific">Granulosicoccus antarcticus IMCC3135</name>
    <dbReference type="NCBI Taxonomy" id="1192854"/>
    <lineage>
        <taxon>Bacteria</taxon>
        <taxon>Pseudomonadati</taxon>
        <taxon>Pseudomonadota</taxon>
        <taxon>Gammaproteobacteria</taxon>
        <taxon>Chromatiales</taxon>
        <taxon>Granulosicoccaceae</taxon>
        <taxon>Granulosicoccus</taxon>
    </lineage>
</organism>
<dbReference type="SUPFAM" id="SSF53756">
    <property type="entry name" value="UDP-Glycosyltransferase/glycogen phosphorylase"/>
    <property type="match status" value="1"/>
</dbReference>
<feature type="domain" description="Spore protein YkvP/CgeB glycosyl transferase-like" evidence="1">
    <location>
        <begin position="210"/>
        <end position="337"/>
    </location>
</feature>
<protein>
    <recommendedName>
        <fullName evidence="1">Spore protein YkvP/CgeB glycosyl transferase-like domain-containing protein</fullName>
    </recommendedName>
</protein>
<dbReference type="InterPro" id="IPR055259">
    <property type="entry name" value="YkvP/CgeB_Glyco_trans-like"/>
</dbReference>
<dbReference type="KEGG" id="gai:IMCC3135_07880"/>
<name>A0A2Z2NKH8_9GAMM</name>
<keyword evidence="3" id="KW-1185">Reference proteome</keyword>
<dbReference type="Gene3D" id="3.40.50.2000">
    <property type="entry name" value="Glycogen Phosphorylase B"/>
    <property type="match status" value="1"/>
</dbReference>
<proteinExistence type="predicted"/>
<sequence length="358" mass="40147">MNVLFITHARLDRHAYGDGSTRYRCFNHAEVLQDNNHQAEVQSLTNLRASDLGRYDIVSCLRPIYCQKLQQVSDFCRAQGIHLIADFDDLLFDPTMAERSPKVLNSQASVAHVQNQFRKHARSLPLFDELTVSTPALASAARKQCAHTRITVLRNGLSAYWLQHAEQARGTLTGGVRLSYLPGNRSHDRDLRFIAPTLGRFLKAHPQAILSLVGKVGLRGTALPREQLHLTPWVDYYSLPELIAQSRVTLAPLLDTPFNFAKSHIKFIESAALGVPALCSPTSDLLEHDIDGLTIIKYESDWEHALNCTVDPDYRAACGDALINYATQHCTAQAQYATVLKHWDSSEYWNRNRSAMSA</sequence>
<dbReference type="EMBL" id="CP018632">
    <property type="protein sequence ID" value="ASJ71679.1"/>
    <property type="molecule type" value="Genomic_DNA"/>
</dbReference>